<dbReference type="SUPFAM" id="SSF53850">
    <property type="entry name" value="Periplasmic binding protein-like II"/>
    <property type="match status" value="1"/>
</dbReference>
<dbReference type="Proteomes" id="UP000620327">
    <property type="component" value="Unassembled WGS sequence"/>
</dbReference>
<evidence type="ECO:0000256" key="1">
    <source>
        <dbReference type="ARBA" id="ARBA00022729"/>
    </source>
</evidence>
<evidence type="ECO:0000313" key="5">
    <source>
        <dbReference type="Proteomes" id="UP000620327"/>
    </source>
</evidence>
<protein>
    <submittedName>
        <fullName evidence="4">Amino acid ABC transporter substrate-binding protein</fullName>
    </submittedName>
</protein>
<dbReference type="PANTHER" id="PTHR35936">
    <property type="entry name" value="MEMBRANE-BOUND LYTIC MUREIN TRANSGLYCOSYLASE F"/>
    <property type="match status" value="1"/>
</dbReference>
<dbReference type="Gene3D" id="3.40.190.10">
    <property type="entry name" value="Periplasmic binding protein-like II"/>
    <property type="match status" value="2"/>
</dbReference>
<keyword evidence="5" id="KW-1185">Reference proteome</keyword>
<organism evidence="4 5">
    <name type="scientific">Dysosmobacter segnis</name>
    <dbReference type="NCBI Taxonomy" id="2763042"/>
    <lineage>
        <taxon>Bacteria</taxon>
        <taxon>Bacillati</taxon>
        <taxon>Bacillota</taxon>
        <taxon>Clostridia</taxon>
        <taxon>Eubacteriales</taxon>
        <taxon>Oscillospiraceae</taxon>
        <taxon>Dysosmobacter</taxon>
    </lineage>
</organism>
<feature type="signal peptide" evidence="2">
    <location>
        <begin position="1"/>
        <end position="23"/>
    </location>
</feature>
<dbReference type="PANTHER" id="PTHR35936:SF19">
    <property type="entry name" value="AMINO-ACID-BINDING PROTEIN YXEM-RELATED"/>
    <property type="match status" value="1"/>
</dbReference>
<sequence length="266" mass="29370">MKRITALILTCLLSVGLLCGCGAQQPEPALPEIIIGSDTYPPYVYLDDNGDPTGIDVEIATEAFRRMGYQAVFTTIDWEQKKTLVDSGEIDCIWGCFSMSGREYDYQWAGPYAISRQVIAVDAGSDIYTMGDLAGKTIAVQSTGKPEDLFLHHRIADIPEFGAIISLEDRGVQYAALDCGYVDAVAAHEMAILQYMEDYGAEFRILDKPLLVTGIGVAFSNNDNRGLAQRLTETFAQMRQDGTLQEILGRYLEHPETYLEVESLGQ</sequence>
<dbReference type="SMART" id="SM00062">
    <property type="entry name" value="PBPb"/>
    <property type="match status" value="1"/>
</dbReference>
<dbReference type="PROSITE" id="PS51257">
    <property type="entry name" value="PROKAR_LIPOPROTEIN"/>
    <property type="match status" value="1"/>
</dbReference>
<dbReference type="AlphaFoldDB" id="A0A923S8G8"/>
<dbReference type="CDD" id="cd13530">
    <property type="entry name" value="PBP2_peptides_like"/>
    <property type="match status" value="1"/>
</dbReference>
<feature type="chain" id="PRO_5037472270" evidence="2">
    <location>
        <begin position="24"/>
        <end position="266"/>
    </location>
</feature>
<evidence type="ECO:0000256" key="2">
    <source>
        <dbReference type="SAM" id="SignalP"/>
    </source>
</evidence>
<name>A0A923S8G8_9FIRM</name>
<feature type="domain" description="Solute-binding protein family 3/N-terminal" evidence="3">
    <location>
        <begin position="32"/>
        <end position="255"/>
    </location>
</feature>
<comment type="caution">
    <text evidence="4">The sequence shown here is derived from an EMBL/GenBank/DDBJ whole genome shotgun (WGS) entry which is preliminary data.</text>
</comment>
<evidence type="ECO:0000313" key="4">
    <source>
        <dbReference type="EMBL" id="MBC5771233.1"/>
    </source>
</evidence>
<dbReference type="Pfam" id="PF00497">
    <property type="entry name" value="SBP_bac_3"/>
    <property type="match status" value="1"/>
</dbReference>
<reference evidence="4" key="1">
    <citation type="submission" date="2020-08" db="EMBL/GenBank/DDBJ databases">
        <title>Genome public.</title>
        <authorList>
            <person name="Liu C."/>
            <person name="Sun Q."/>
        </authorList>
    </citation>
    <scope>NUCLEOTIDE SEQUENCE</scope>
    <source>
        <strain evidence="4">BX15</strain>
    </source>
</reference>
<dbReference type="RefSeq" id="WP_187015449.1">
    <property type="nucleotide sequence ID" value="NZ_JACOQI010000014.1"/>
</dbReference>
<accession>A0A923S8G8</accession>
<keyword evidence="1 2" id="KW-0732">Signal</keyword>
<gene>
    <name evidence="4" type="ORF">H8Z83_13050</name>
</gene>
<evidence type="ECO:0000259" key="3">
    <source>
        <dbReference type="SMART" id="SM00062"/>
    </source>
</evidence>
<dbReference type="InterPro" id="IPR001638">
    <property type="entry name" value="Solute-binding_3/MltF_N"/>
</dbReference>
<proteinExistence type="predicted"/>
<dbReference type="EMBL" id="JACOQI010000014">
    <property type="protein sequence ID" value="MBC5771233.1"/>
    <property type="molecule type" value="Genomic_DNA"/>
</dbReference>